<evidence type="ECO:0000313" key="2">
    <source>
        <dbReference type="EMBL" id="GAH47427.1"/>
    </source>
</evidence>
<feature type="transmembrane region" description="Helical" evidence="1">
    <location>
        <begin position="102"/>
        <end position="129"/>
    </location>
</feature>
<gene>
    <name evidence="2" type="ORF">S03H2_12833</name>
</gene>
<dbReference type="AlphaFoldDB" id="X1FR16"/>
<proteinExistence type="predicted"/>
<reference evidence="2" key="1">
    <citation type="journal article" date="2014" name="Front. Microbiol.">
        <title>High frequency of phylogenetically diverse reductive dehalogenase-homologous genes in deep subseafloor sedimentary metagenomes.</title>
        <authorList>
            <person name="Kawai M."/>
            <person name="Futagami T."/>
            <person name="Toyoda A."/>
            <person name="Takaki Y."/>
            <person name="Nishi S."/>
            <person name="Hori S."/>
            <person name="Arai W."/>
            <person name="Tsubouchi T."/>
            <person name="Morono Y."/>
            <person name="Uchiyama I."/>
            <person name="Ito T."/>
            <person name="Fujiyama A."/>
            <person name="Inagaki F."/>
            <person name="Takami H."/>
        </authorList>
    </citation>
    <scope>NUCLEOTIDE SEQUENCE</scope>
    <source>
        <strain evidence="2">Expedition CK06-06</strain>
    </source>
</reference>
<feature type="non-terminal residue" evidence="2">
    <location>
        <position position="144"/>
    </location>
</feature>
<sequence>MEKKNFSNKEAIKYGWGIMKANLWYFVGILIVAGLIVGIPSNIANNLNDPDPCLLGFIFNIIAGVARVIISIGLIKIALIFLNKEKPEFKELFNFKGSFWRFVGGSILYGLIVAAGFILLIVPGIYWAIKYRWFGYCIVGQKLG</sequence>
<feature type="transmembrane region" description="Helical" evidence="1">
    <location>
        <begin position="21"/>
        <end position="43"/>
    </location>
</feature>
<keyword evidence="1" id="KW-1133">Transmembrane helix</keyword>
<protein>
    <submittedName>
        <fullName evidence="2">Uncharacterized protein</fullName>
    </submittedName>
</protein>
<accession>X1FR16</accession>
<keyword evidence="1" id="KW-0472">Membrane</keyword>
<name>X1FR16_9ZZZZ</name>
<organism evidence="2">
    <name type="scientific">marine sediment metagenome</name>
    <dbReference type="NCBI Taxonomy" id="412755"/>
    <lineage>
        <taxon>unclassified sequences</taxon>
        <taxon>metagenomes</taxon>
        <taxon>ecological metagenomes</taxon>
    </lineage>
</organism>
<feature type="transmembrane region" description="Helical" evidence="1">
    <location>
        <begin position="55"/>
        <end position="82"/>
    </location>
</feature>
<dbReference type="EMBL" id="BARU01006524">
    <property type="protein sequence ID" value="GAH47427.1"/>
    <property type="molecule type" value="Genomic_DNA"/>
</dbReference>
<keyword evidence="1" id="KW-0812">Transmembrane</keyword>
<comment type="caution">
    <text evidence="2">The sequence shown here is derived from an EMBL/GenBank/DDBJ whole genome shotgun (WGS) entry which is preliminary data.</text>
</comment>
<evidence type="ECO:0000256" key="1">
    <source>
        <dbReference type="SAM" id="Phobius"/>
    </source>
</evidence>